<evidence type="ECO:0000313" key="3">
    <source>
        <dbReference type="Proteomes" id="UP000308037"/>
    </source>
</evidence>
<accession>A0A4U5J7K3</accession>
<dbReference type="EMBL" id="QKNX01000005">
    <property type="protein sequence ID" value="TKR25040.1"/>
    <property type="molecule type" value="Genomic_DNA"/>
</dbReference>
<dbReference type="Proteomes" id="UP000308037">
    <property type="component" value="Unassembled WGS sequence"/>
</dbReference>
<gene>
    <name evidence="2" type="ORF">DM868_11765</name>
</gene>
<name>A0A4U5J7K3_9EURY</name>
<evidence type="ECO:0000256" key="1">
    <source>
        <dbReference type="ARBA" id="ARBA00022723"/>
    </source>
</evidence>
<dbReference type="GO" id="GO:0046872">
    <property type="term" value="F:metal ion binding"/>
    <property type="evidence" value="ECO:0007669"/>
    <property type="project" value="UniProtKB-KW"/>
</dbReference>
<dbReference type="SUPFAM" id="SSF144052">
    <property type="entry name" value="Thermophilic metalloprotease-like"/>
    <property type="match status" value="1"/>
</dbReference>
<sequence>MIEDAELIESAKIPFELNVESEDTDVLIVSDTGMDSRVWSILNTAARSLDLEPTVTLMPATDHPQAEPTEQVKQAMLASDICVMVTSNAIVHSDAAVEVRENGIPVIGMEEITPEILNGGAASANYESFAETGRKLRDKFVEGETISITTPSGTDLEADIKDRVGFSFAAKIEEQPGDNSMLGAAFPDGEVCISPNESTANGTIVWDTSMHQIGSITEPIEAKIEDGFATSIIGGQEAELLRSILEDTNDPNSYNLAEIAVGINTGADITGLMRQDKKAEGYAHMALGSNDDTGGEIAAPIHIDGIAKNPTVKIDGEVIYDGKPVV</sequence>
<comment type="caution">
    <text evidence="2">The sequence shown here is derived from an EMBL/GenBank/DDBJ whole genome shotgun (WGS) entry which is preliminary data.</text>
</comment>
<dbReference type="OrthoDB" id="371826at2157"/>
<keyword evidence="1" id="KW-0479">Metal-binding</keyword>
<keyword evidence="3" id="KW-1185">Reference proteome</keyword>
<dbReference type="RefSeq" id="WP_137277075.1">
    <property type="nucleotide sequence ID" value="NZ_QKNX01000005.1"/>
</dbReference>
<protein>
    <recommendedName>
        <fullName evidence="4">Aminopeptidase</fullName>
    </recommendedName>
</protein>
<dbReference type="InterPro" id="IPR058739">
    <property type="entry name" value="NicX"/>
</dbReference>
<dbReference type="PANTHER" id="PTHR34448:SF1">
    <property type="entry name" value="BLL6088 PROTEIN"/>
    <property type="match status" value="1"/>
</dbReference>
<reference evidence="2 3" key="1">
    <citation type="submission" date="2019-04" db="EMBL/GenBank/DDBJ databases">
        <title>Natronomonas sp. F20-122 a newhaloarchaeon isolated from a saline saltern of Isla Bacuta, Huelva, Spain.</title>
        <authorList>
            <person name="Duran-Viseras A."/>
            <person name="Sanchez-Porro C."/>
            <person name="Ventosa A."/>
        </authorList>
    </citation>
    <scope>NUCLEOTIDE SEQUENCE [LARGE SCALE GENOMIC DNA]</scope>
    <source>
        <strain evidence="2 3">F20-122</strain>
    </source>
</reference>
<evidence type="ECO:0000313" key="2">
    <source>
        <dbReference type="EMBL" id="TKR25040.1"/>
    </source>
</evidence>
<dbReference type="PANTHER" id="PTHR34448">
    <property type="entry name" value="AMINOPEPTIDASE"/>
    <property type="match status" value="1"/>
</dbReference>
<dbReference type="GO" id="GO:0006508">
    <property type="term" value="P:proteolysis"/>
    <property type="evidence" value="ECO:0007669"/>
    <property type="project" value="InterPro"/>
</dbReference>
<organism evidence="2 3">
    <name type="scientific">Natronomonas salsuginis</name>
    <dbReference type="NCBI Taxonomy" id="2217661"/>
    <lineage>
        <taxon>Archaea</taxon>
        <taxon>Methanobacteriati</taxon>
        <taxon>Methanobacteriota</taxon>
        <taxon>Stenosarchaea group</taxon>
        <taxon>Halobacteria</taxon>
        <taxon>Halobacteriales</taxon>
        <taxon>Natronomonadaceae</taxon>
        <taxon>Natronomonas</taxon>
    </lineage>
</organism>
<dbReference type="Pfam" id="PF26233">
    <property type="entry name" value="NicX"/>
    <property type="match status" value="1"/>
</dbReference>
<evidence type="ECO:0008006" key="4">
    <source>
        <dbReference type="Google" id="ProtNLM"/>
    </source>
</evidence>
<dbReference type="AlphaFoldDB" id="A0A4U5J7K3"/>
<dbReference type="GO" id="GO:0004177">
    <property type="term" value="F:aminopeptidase activity"/>
    <property type="evidence" value="ECO:0007669"/>
    <property type="project" value="InterPro"/>
</dbReference>
<proteinExistence type="predicted"/>
<dbReference type="InterPro" id="IPR052170">
    <property type="entry name" value="M29_Exopeptidase"/>
</dbReference>